<accession>A0A6C1DM75</accession>
<feature type="transmembrane region" description="Helical" evidence="7">
    <location>
        <begin position="142"/>
        <end position="165"/>
    </location>
</feature>
<proteinExistence type="inferred from homology"/>
<keyword evidence="5 7" id="KW-1133">Transmembrane helix</keyword>
<protein>
    <recommendedName>
        <fullName evidence="7">Derlin</fullName>
    </recommendedName>
</protein>
<gene>
    <name evidence="8" type="primary">DER1_1</name>
    <name evidence="8" type="ORF">GRS66_000399</name>
</gene>
<keyword evidence="4 7" id="KW-0256">Endoplasmic reticulum</keyword>
<feature type="transmembrane region" description="Helical" evidence="7">
    <location>
        <begin position="56"/>
        <end position="76"/>
    </location>
</feature>
<keyword evidence="6 7" id="KW-0472">Membrane</keyword>
<comment type="similarity">
    <text evidence="2 7">Belongs to the derlin family.</text>
</comment>
<reference evidence="8 9" key="1">
    <citation type="journal article" date="2019" name="BMC Genomics">
        <title>Chromosome level assembly and comparative genome analysis confirm lager-brewing yeasts originated from a single hybridization.</title>
        <authorList>
            <person name="Salazar A.N."/>
            <person name="Gorter de Vries A.R."/>
            <person name="van den Broek M."/>
            <person name="Brouwers N."/>
            <person name="de la Torre Cortes P."/>
            <person name="Kuijpers N.G.A."/>
            <person name="Daran J.G."/>
            <person name="Abeel T."/>
        </authorList>
    </citation>
    <scope>NUCLEOTIDE SEQUENCE [LARGE SCALE GENOMIC DNA]</scope>
    <source>
        <strain evidence="8 9">CBS 1483</strain>
    </source>
</reference>
<dbReference type="Proteomes" id="UP000501346">
    <property type="component" value="Chromosome ScII"/>
</dbReference>
<evidence type="ECO:0000256" key="5">
    <source>
        <dbReference type="ARBA" id="ARBA00022989"/>
    </source>
</evidence>
<dbReference type="InterPro" id="IPR007599">
    <property type="entry name" value="DER1"/>
</dbReference>
<feature type="transmembrane region" description="Helical" evidence="7">
    <location>
        <begin position="16"/>
        <end position="35"/>
    </location>
</feature>
<keyword evidence="9" id="KW-1185">Reference proteome</keyword>
<dbReference type="OrthoDB" id="1716531at2759"/>
<evidence type="ECO:0000256" key="4">
    <source>
        <dbReference type="ARBA" id="ARBA00022824"/>
    </source>
</evidence>
<feature type="transmembrane region" description="Helical" evidence="7">
    <location>
        <begin position="96"/>
        <end position="122"/>
    </location>
</feature>
<keyword evidence="3 7" id="KW-0812">Transmembrane</keyword>
<evidence type="ECO:0000313" key="9">
    <source>
        <dbReference type="Proteomes" id="UP000501346"/>
    </source>
</evidence>
<dbReference type="GO" id="GO:0006950">
    <property type="term" value="P:response to stress"/>
    <property type="evidence" value="ECO:0007669"/>
    <property type="project" value="UniProtKB-ARBA"/>
</dbReference>
<dbReference type="GO" id="GO:0005789">
    <property type="term" value="C:endoplasmic reticulum membrane"/>
    <property type="evidence" value="ECO:0007669"/>
    <property type="project" value="UniProtKB-SubCell"/>
</dbReference>
<dbReference type="AlphaFoldDB" id="A0A6C1DM75"/>
<evidence type="ECO:0000256" key="2">
    <source>
        <dbReference type="ARBA" id="ARBA00008917"/>
    </source>
</evidence>
<dbReference type="EMBL" id="CP048984">
    <property type="protein sequence ID" value="QID78196.1"/>
    <property type="molecule type" value="Genomic_DNA"/>
</dbReference>
<name>A0A6C1DM75_SACPS</name>
<evidence type="ECO:0000256" key="1">
    <source>
        <dbReference type="ARBA" id="ARBA00004477"/>
    </source>
</evidence>
<comment type="function">
    <text evidence="7">May be involved in the degradation of misfolded endoplasmic reticulum (ER) luminal proteins.</text>
</comment>
<evidence type="ECO:0000256" key="7">
    <source>
        <dbReference type="RuleBase" id="RU363059"/>
    </source>
</evidence>
<organism evidence="8 9">
    <name type="scientific">Saccharomyces pastorianus</name>
    <name type="common">Lager yeast</name>
    <name type="synonym">Saccharomyces cerevisiae x Saccharomyces eubayanus</name>
    <dbReference type="NCBI Taxonomy" id="27292"/>
    <lineage>
        <taxon>Eukaryota</taxon>
        <taxon>Fungi</taxon>
        <taxon>Dikarya</taxon>
        <taxon>Ascomycota</taxon>
        <taxon>Saccharomycotina</taxon>
        <taxon>Saccharomycetes</taxon>
        <taxon>Saccharomycetales</taxon>
        <taxon>Saccharomycetaceae</taxon>
        <taxon>Saccharomyces</taxon>
    </lineage>
</organism>
<evidence type="ECO:0000256" key="6">
    <source>
        <dbReference type="ARBA" id="ARBA00023136"/>
    </source>
</evidence>
<comment type="subcellular location">
    <subcellularLocation>
        <location evidence="1 7">Endoplasmic reticulum membrane</location>
        <topology evidence="1 7">Multi-pass membrane protein</topology>
    </subcellularLocation>
</comment>
<sequence>MDAVILNLLGDIPLVTRLWTIGCLVLSGLTSLRIVDPGKVVYSYDLVFKKGQYGRLLYSIFDYGAFNWISMINIFVSANHLSTLENSFNLRRKFCWIIFLLLVILVKMTSIEQPAASLGVLLHENLVYYELKKNGNQMNVRFFGVIDVSPSIFPIYMNAVMYFVYKRSWLEIAMNFMPGHVIYYMDDIIGKIYGIDLCKSPYDWFRNTETP</sequence>
<dbReference type="Pfam" id="PF04511">
    <property type="entry name" value="DER1"/>
    <property type="match status" value="1"/>
</dbReference>
<evidence type="ECO:0000256" key="3">
    <source>
        <dbReference type="ARBA" id="ARBA00022692"/>
    </source>
</evidence>
<dbReference type="PANTHER" id="PTHR11009">
    <property type="entry name" value="DER1-LIKE PROTEIN, DERLIN"/>
    <property type="match status" value="1"/>
</dbReference>
<evidence type="ECO:0000313" key="8">
    <source>
        <dbReference type="EMBL" id="QID78196.1"/>
    </source>
</evidence>